<reference evidence="2 3" key="1">
    <citation type="submission" date="2021-03" db="EMBL/GenBank/DDBJ databases">
        <title>Sequencing the genomes of 1000 actinobacteria strains.</title>
        <authorList>
            <person name="Klenk H.-P."/>
        </authorList>
    </citation>
    <scope>NUCLEOTIDE SEQUENCE [LARGE SCALE GENOMIC DNA]</scope>
    <source>
        <strain evidence="2 3">DSM 15797</strain>
    </source>
</reference>
<evidence type="ECO:0000313" key="2">
    <source>
        <dbReference type="EMBL" id="MBP2387975.1"/>
    </source>
</evidence>
<accession>A0ABS4XHN0</accession>
<feature type="compositionally biased region" description="Polar residues" evidence="1">
    <location>
        <begin position="205"/>
        <end position="225"/>
    </location>
</feature>
<organism evidence="2 3">
    <name type="scientific">Paeniglutamicibacter kerguelensis</name>
    <dbReference type="NCBI Taxonomy" id="254788"/>
    <lineage>
        <taxon>Bacteria</taxon>
        <taxon>Bacillati</taxon>
        <taxon>Actinomycetota</taxon>
        <taxon>Actinomycetes</taxon>
        <taxon>Micrococcales</taxon>
        <taxon>Micrococcaceae</taxon>
        <taxon>Paeniglutamicibacter</taxon>
    </lineage>
</organism>
<comment type="caution">
    <text evidence="2">The sequence shown here is derived from an EMBL/GenBank/DDBJ whole genome shotgun (WGS) entry which is preliminary data.</text>
</comment>
<sequence length="225" mass="24772">MSRPSPRHRATTIGTPVIPVEVTARTPHLVLVTWIDDTGETPGTWCPTNLVGTARGPRNQESMSMDEDQTPEAVHVADNAYESLRALAQLTRATHPAPEVYRILGNLKNFGSFLPQISTQLAQGLVKSLEEYDVTEYEGKDPATSVALAGEHLARAAQLATQMGEELAKAQNAIAGQGYRTAEERRRAEELQRESHGAQPWDRWTPTTTRNYSPGTTRRMTPRSG</sequence>
<feature type="region of interest" description="Disordered" evidence="1">
    <location>
        <begin position="178"/>
        <end position="225"/>
    </location>
</feature>
<keyword evidence="3" id="KW-1185">Reference proteome</keyword>
<dbReference type="RefSeq" id="WP_210000662.1">
    <property type="nucleotide sequence ID" value="NZ_BAAAJY010000001.1"/>
</dbReference>
<protein>
    <submittedName>
        <fullName evidence="2">Uncharacterized protein</fullName>
    </submittedName>
</protein>
<name>A0ABS4XHN0_9MICC</name>
<feature type="compositionally biased region" description="Basic and acidic residues" evidence="1">
    <location>
        <begin position="181"/>
        <end position="196"/>
    </location>
</feature>
<evidence type="ECO:0000256" key="1">
    <source>
        <dbReference type="SAM" id="MobiDB-lite"/>
    </source>
</evidence>
<evidence type="ECO:0000313" key="3">
    <source>
        <dbReference type="Proteomes" id="UP001296993"/>
    </source>
</evidence>
<gene>
    <name evidence="2" type="ORF">JOF47_003486</name>
</gene>
<dbReference type="Proteomes" id="UP001296993">
    <property type="component" value="Unassembled WGS sequence"/>
</dbReference>
<dbReference type="EMBL" id="JAGIOF010000001">
    <property type="protein sequence ID" value="MBP2387975.1"/>
    <property type="molecule type" value="Genomic_DNA"/>
</dbReference>
<proteinExistence type="predicted"/>